<dbReference type="PANTHER" id="PTHR20974:SF0">
    <property type="entry name" value="UPF0585 PROTEIN CG18661"/>
    <property type="match status" value="1"/>
</dbReference>
<evidence type="ECO:0000256" key="1">
    <source>
        <dbReference type="ARBA" id="ARBA00008308"/>
    </source>
</evidence>
<name>A0A7E5A1M3_PANRE</name>
<dbReference type="InterPro" id="IPR029063">
    <property type="entry name" value="SAM-dependent_MTases_sf"/>
</dbReference>
<protein>
    <submittedName>
        <fullName evidence="3">Methyltransferase-like 26</fullName>
    </submittedName>
</protein>
<dbReference type="AlphaFoldDB" id="A0A7E5A1M3"/>
<organism evidence="2 3">
    <name type="scientific">Panagrellus redivivus</name>
    <name type="common">Microworm</name>
    <dbReference type="NCBI Taxonomy" id="6233"/>
    <lineage>
        <taxon>Eukaryota</taxon>
        <taxon>Metazoa</taxon>
        <taxon>Ecdysozoa</taxon>
        <taxon>Nematoda</taxon>
        <taxon>Chromadorea</taxon>
        <taxon>Rhabditida</taxon>
        <taxon>Tylenchina</taxon>
        <taxon>Panagrolaimomorpha</taxon>
        <taxon>Panagrolaimoidea</taxon>
        <taxon>Panagrolaimidae</taxon>
        <taxon>Panagrellus</taxon>
    </lineage>
</organism>
<reference evidence="3" key="2">
    <citation type="submission" date="2020-10" db="UniProtKB">
        <authorList>
            <consortium name="WormBaseParasite"/>
        </authorList>
    </citation>
    <scope>IDENTIFICATION</scope>
</reference>
<dbReference type="Gene3D" id="3.40.50.150">
    <property type="entry name" value="Vaccinia Virus protein VP39"/>
    <property type="match status" value="1"/>
</dbReference>
<evidence type="ECO:0000313" key="3">
    <source>
        <dbReference type="WBParaSite" id="Pan_g9250.t1"/>
    </source>
</evidence>
<reference evidence="2" key="1">
    <citation type="journal article" date="2013" name="Genetics">
        <title>The draft genome and transcriptome of Panagrellus redivivus are shaped by the harsh demands of a free-living lifestyle.</title>
        <authorList>
            <person name="Srinivasan J."/>
            <person name="Dillman A.R."/>
            <person name="Macchietto M.G."/>
            <person name="Heikkinen L."/>
            <person name="Lakso M."/>
            <person name="Fracchia K.M."/>
            <person name="Antoshechkin I."/>
            <person name="Mortazavi A."/>
            <person name="Wong G."/>
            <person name="Sternberg P.W."/>
        </authorList>
    </citation>
    <scope>NUCLEOTIDE SEQUENCE [LARGE SCALE GENOMIC DNA]</scope>
    <source>
        <strain evidence="2">MT8872</strain>
    </source>
</reference>
<comment type="similarity">
    <text evidence="1">Belongs to the UPF0585 family.</text>
</comment>
<dbReference type="InterPro" id="IPR010342">
    <property type="entry name" value="DUF938"/>
</dbReference>
<evidence type="ECO:0000313" key="2">
    <source>
        <dbReference type="Proteomes" id="UP000492821"/>
    </source>
</evidence>
<dbReference type="WBParaSite" id="Pan_g9250.t1">
    <property type="protein sequence ID" value="Pan_g9250.t1"/>
    <property type="gene ID" value="Pan_g9250"/>
</dbReference>
<proteinExistence type="inferred from homology"/>
<dbReference type="Proteomes" id="UP000492821">
    <property type="component" value="Unassembled WGS sequence"/>
</dbReference>
<dbReference type="PANTHER" id="PTHR20974">
    <property type="entry name" value="UPF0585 PROTEIN CG18661"/>
    <property type="match status" value="1"/>
</dbReference>
<dbReference type="Pfam" id="PF06080">
    <property type="entry name" value="DUF938"/>
    <property type="match status" value="1"/>
</dbReference>
<accession>A0A7E5A1M3</accession>
<dbReference type="SUPFAM" id="SSF53335">
    <property type="entry name" value="S-adenosyl-L-methionine-dependent methyltransferases"/>
    <property type="match status" value="1"/>
</dbReference>
<sequence length="208" mass="23134">MLVATAAERNKGFILEVLSKYVDKTKHYKCLELASGTGAHAAHFAKKLPNVDFQPSECSSRVLHSIVAHVDKLRLPNLRVPLYIDVTKDPSLWALPEDYAPSSIDILVCINMIHISSNAAVEGLFKAADGLLRPGSGILLTYGPYAFEGNISPESNISFHENLQQQNPEWGLRDIIALKEIAKHNNLGLEKIHEMPMNNHCLIFRRNA</sequence>
<keyword evidence="2" id="KW-1185">Reference proteome</keyword>